<name>A0AAU0F4M2_9FLAO</name>
<dbReference type="Pfam" id="PF01636">
    <property type="entry name" value="APH"/>
    <property type="match status" value="1"/>
</dbReference>
<dbReference type="Gene3D" id="3.90.1200.10">
    <property type="match status" value="1"/>
</dbReference>
<dbReference type="KEGG" id="bpor:BPO_1748"/>
<proteinExistence type="predicted"/>
<keyword evidence="3" id="KW-1185">Reference proteome</keyword>
<sequence length="331" mass="39209">MEEIKDFFKQFIDNQPFELTALPQSGSSRKNYIAKTSYVTYVVTQNQNTRENQSFFYFTEVFSKLKLNTPQIFAISEDKTIYIQEFLGEKNLSQTIEEEGLSDNVKALVKETLNRLYLLQTATKNQIDYTQTFEYERYDHIPIIHDLYYFKNFMVDVLELPYHKTSLLKEFYKIAEKVETLEPKTLMIRDFQARNIMINTQNQIGFIDYQSAMEGVAMYDVVSFLFQAKANFPEAFKKEMIDHYISLYDDKSTQQKLRDSIAWIQLMRYLQVLGAYGFRGLVQKKKHFLNSIEQGIENIYHLMTHWDNAHEFPELTKVIKALKKVQPHINI</sequence>
<organism evidence="2 3">
    <name type="scientific">Bergeyella porcorum</name>
    <dbReference type="NCBI Taxonomy" id="1735111"/>
    <lineage>
        <taxon>Bacteria</taxon>
        <taxon>Pseudomonadati</taxon>
        <taxon>Bacteroidota</taxon>
        <taxon>Flavobacteriia</taxon>
        <taxon>Flavobacteriales</taxon>
        <taxon>Weeksellaceae</taxon>
        <taxon>Bergeyella</taxon>
    </lineage>
</organism>
<dbReference type="Proteomes" id="UP001432059">
    <property type="component" value="Chromosome"/>
</dbReference>
<gene>
    <name evidence="2" type="ORF">BPO_1748</name>
</gene>
<dbReference type="InterPro" id="IPR002575">
    <property type="entry name" value="Aminoglycoside_PTrfase"/>
</dbReference>
<evidence type="ECO:0000259" key="1">
    <source>
        <dbReference type="Pfam" id="PF01636"/>
    </source>
</evidence>
<dbReference type="SUPFAM" id="SSF56112">
    <property type="entry name" value="Protein kinase-like (PK-like)"/>
    <property type="match status" value="1"/>
</dbReference>
<reference evidence="2" key="1">
    <citation type="submission" date="2023-10" db="EMBL/GenBank/DDBJ databases">
        <title>Characterization and whole genome sequencing of a novel strain of Bergeyella porcorum QD2021 isolated from pig.</title>
        <authorList>
            <person name="Liu G."/>
            <person name="Chen C."/>
            <person name="Han X."/>
        </authorList>
    </citation>
    <scope>NUCLEOTIDE SEQUENCE</scope>
    <source>
        <strain evidence="2">QD2021</strain>
    </source>
</reference>
<evidence type="ECO:0000313" key="3">
    <source>
        <dbReference type="Proteomes" id="UP001432059"/>
    </source>
</evidence>
<protein>
    <submittedName>
        <fullName evidence="2">Phosphotransferase enzyme family protein</fullName>
    </submittedName>
</protein>
<dbReference type="AlphaFoldDB" id="A0AAU0F4M2"/>
<accession>A0AAU0F4M2</accession>
<feature type="domain" description="Aminoglycoside phosphotransferase" evidence="1">
    <location>
        <begin position="24"/>
        <end position="245"/>
    </location>
</feature>
<evidence type="ECO:0000313" key="2">
    <source>
        <dbReference type="EMBL" id="WOC52395.1"/>
    </source>
</evidence>
<dbReference type="EMBL" id="CP136426">
    <property type="protein sequence ID" value="WOC52395.1"/>
    <property type="molecule type" value="Genomic_DNA"/>
</dbReference>
<dbReference type="InterPro" id="IPR011009">
    <property type="entry name" value="Kinase-like_dom_sf"/>
</dbReference>